<evidence type="ECO:0008006" key="9">
    <source>
        <dbReference type="Google" id="ProtNLM"/>
    </source>
</evidence>
<evidence type="ECO:0000256" key="4">
    <source>
        <dbReference type="ARBA" id="ARBA00022989"/>
    </source>
</evidence>
<keyword evidence="5 6" id="KW-0472">Membrane</keyword>
<name>A0AAD5Q3S6_PYTIN</name>
<evidence type="ECO:0000256" key="6">
    <source>
        <dbReference type="SAM" id="Phobius"/>
    </source>
</evidence>
<dbReference type="GO" id="GO:0015279">
    <property type="term" value="F:store-operated calcium channel activity"/>
    <property type="evidence" value="ECO:0007669"/>
    <property type="project" value="TreeGrafter"/>
</dbReference>
<comment type="subcellular location">
    <subcellularLocation>
        <location evidence="1">Membrane</location>
        <topology evidence="1">Multi-pass membrane protein</topology>
    </subcellularLocation>
</comment>
<feature type="transmembrane region" description="Helical" evidence="6">
    <location>
        <begin position="109"/>
        <end position="136"/>
    </location>
</feature>
<protein>
    <recommendedName>
        <fullName evidence="9">Transmembrane protein</fullName>
    </recommendedName>
</protein>
<keyword evidence="4 6" id="KW-1133">Transmembrane helix</keyword>
<dbReference type="InterPro" id="IPR012446">
    <property type="entry name" value="CRAC_channel"/>
</dbReference>
<comment type="caution">
    <text evidence="7">The sequence shown here is derived from an EMBL/GenBank/DDBJ whole genome shotgun (WGS) entry which is preliminary data.</text>
</comment>
<evidence type="ECO:0000256" key="2">
    <source>
        <dbReference type="ARBA" id="ARBA00008062"/>
    </source>
</evidence>
<organism evidence="7 8">
    <name type="scientific">Pythium insidiosum</name>
    <name type="common">Pythiosis disease agent</name>
    <dbReference type="NCBI Taxonomy" id="114742"/>
    <lineage>
        <taxon>Eukaryota</taxon>
        <taxon>Sar</taxon>
        <taxon>Stramenopiles</taxon>
        <taxon>Oomycota</taxon>
        <taxon>Peronosporomycetes</taxon>
        <taxon>Pythiales</taxon>
        <taxon>Pythiaceae</taxon>
        <taxon>Pythium</taxon>
    </lineage>
</organism>
<evidence type="ECO:0000313" key="7">
    <source>
        <dbReference type="EMBL" id="KAJ0395542.1"/>
    </source>
</evidence>
<dbReference type="PANTHER" id="PTHR31501:SF7">
    <property type="entry name" value="CALCIUM RELEASE-ACTIVATED CALCIUM CHANNEL PROTEIN 1"/>
    <property type="match status" value="1"/>
</dbReference>
<proteinExistence type="inferred from homology"/>
<dbReference type="AlphaFoldDB" id="A0AAD5Q3S6"/>
<evidence type="ECO:0000313" key="8">
    <source>
        <dbReference type="Proteomes" id="UP001209570"/>
    </source>
</evidence>
<keyword evidence="3 6" id="KW-0812">Transmembrane</keyword>
<evidence type="ECO:0000256" key="3">
    <source>
        <dbReference type="ARBA" id="ARBA00022692"/>
    </source>
</evidence>
<comment type="similarity">
    <text evidence="2">Belongs to the Orai family.</text>
</comment>
<sequence length="252" mass="28942">MAGVGAVVDAVFGSYDLKIAKQWRDEDMQHREQEKQWREDAVLREIAWRNADLERERRVLKLENEKRIIDARHKQLSAISQLSALLAGFTMVSIVEINLPEDLNQWLMLAYGVVCCTEFIFMLLCMLMCTLLLLAVTRYVTHTLEGEVRQLAMVELDLVSPFYAWWDRKCESEWLLAYRFFRLGITLFLVEVALLGWVQFGRSLIASVSMTVMCVVGVLYYQLRIASRWRFLVKGATDALAASGAAHEHSAT</sequence>
<dbReference type="PANTHER" id="PTHR31501">
    <property type="entry name" value="CALCIUM RELEASE-ACTIVATED CALCIUM CHANNEL PROTEIN 1"/>
    <property type="match status" value="1"/>
</dbReference>
<evidence type="ECO:0000256" key="5">
    <source>
        <dbReference type="ARBA" id="ARBA00023136"/>
    </source>
</evidence>
<dbReference type="Pfam" id="PF07856">
    <property type="entry name" value="Orai-1"/>
    <property type="match status" value="1"/>
</dbReference>
<dbReference type="Gene3D" id="1.20.140.140">
    <property type="entry name" value="Calcium release-activated calcium channel protein Orai"/>
    <property type="match status" value="1"/>
</dbReference>
<feature type="transmembrane region" description="Helical" evidence="6">
    <location>
        <begin position="204"/>
        <end position="223"/>
    </location>
</feature>
<feature type="transmembrane region" description="Helical" evidence="6">
    <location>
        <begin position="76"/>
        <end position="97"/>
    </location>
</feature>
<dbReference type="InterPro" id="IPR038350">
    <property type="entry name" value="Orai_sf"/>
</dbReference>
<dbReference type="EMBL" id="JAKCXM010000339">
    <property type="protein sequence ID" value="KAJ0395542.1"/>
    <property type="molecule type" value="Genomic_DNA"/>
</dbReference>
<reference evidence="7" key="1">
    <citation type="submission" date="2021-12" db="EMBL/GenBank/DDBJ databases">
        <title>Prjna785345.</title>
        <authorList>
            <person name="Rujirawat T."/>
            <person name="Krajaejun T."/>
        </authorList>
    </citation>
    <scope>NUCLEOTIDE SEQUENCE</scope>
    <source>
        <strain evidence="7">Pi057C3</strain>
    </source>
</reference>
<keyword evidence="8" id="KW-1185">Reference proteome</keyword>
<feature type="transmembrane region" description="Helical" evidence="6">
    <location>
        <begin position="176"/>
        <end position="198"/>
    </location>
</feature>
<dbReference type="Proteomes" id="UP001209570">
    <property type="component" value="Unassembled WGS sequence"/>
</dbReference>
<gene>
    <name evidence="7" type="ORF">P43SY_003010</name>
</gene>
<dbReference type="GO" id="GO:0016020">
    <property type="term" value="C:membrane"/>
    <property type="evidence" value="ECO:0007669"/>
    <property type="project" value="UniProtKB-SubCell"/>
</dbReference>
<evidence type="ECO:0000256" key="1">
    <source>
        <dbReference type="ARBA" id="ARBA00004141"/>
    </source>
</evidence>
<dbReference type="GO" id="GO:0002115">
    <property type="term" value="P:store-operated calcium entry"/>
    <property type="evidence" value="ECO:0007669"/>
    <property type="project" value="TreeGrafter"/>
</dbReference>
<accession>A0AAD5Q3S6</accession>